<name>A0ABU6WHM7_9FABA</name>
<keyword evidence="2" id="KW-1185">Reference proteome</keyword>
<evidence type="ECO:0000313" key="1">
    <source>
        <dbReference type="EMBL" id="MED6184055.1"/>
    </source>
</evidence>
<accession>A0ABU6WHM7</accession>
<sequence>MEEEAWVVRLEGVECAVFEEALLRMLQHGGWQHDKRLPFENAEVEGAFSLKLRCLCGFLPSARRRVHG</sequence>
<dbReference type="Proteomes" id="UP001341840">
    <property type="component" value="Unassembled WGS sequence"/>
</dbReference>
<dbReference type="EMBL" id="JASCZI010181499">
    <property type="protein sequence ID" value="MED6184055.1"/>
    <property type="molecule type" value="Genomic_DNA"/>
</dbReference>
<protein>
    <submittedName>
        <fullName evidence="1">Uncharacterized protein</fullName>
    </submittedName>
</protein>
<evidence type="ECO:0000313" key="2">
    <source>
        <dbReference type="Proteomes" id="UP001341840"/>
    </source>
</evidence>
<gene>
    <name evidence="1" type="ORF">PIB30_043733</name>
</gene>
<proteinExistence type="predicted"/>
<organism evidence="1 2">
    <name type="scientific">Stylosanthes scabra</name>
    <dbReference type="NCBI Taxonomy" id="79078"/>
    <lineage>
        <taxon>Eukaryota</taxon>
        <taxon>Viridiplantae</taxon>
        <taxon>Streptophyta</taxon>
        <taxon>Embryophyta</taxon>
        <taxon>Tracheophyta</taxon>
        <taxon>Spermatophyta</taxon>
        <taxon>Magnoliopsida</taxon>
        <taxon>eudicotyledons</taxon>
        <taxon>Gunneridae</taxon>
        <taxon>Pentapetalae</taxon>
        <taxon>rosids</taxon>
        <taxon>fabids</taxon>
        <taxon>Fabales</taxon>
        <taxon>Fabaceae</taxon>
        <taxon>Papilionoideae</taxon>
        <taxon>50 kb inversion clade</taxon>
        <taxon>dalbergioids sensu lato</taxon>
        <taxon>Dalbergieae</taxon>
        <taxon>Pterocarpus clade</taxon>
        <taxon>Stylosanthes</taxon>
    </lineage>
</organism>
<comment type="caution">
    <text evidence="1">The sequence shown here is derived from an EMBL/GenBank/DDBJ whole genome shotgun (WGS) entry which is preliminary data.</text>
</comment>
<reference evidence="1 2" key="1">
    <citation type="journal article" date="2023" name="Plants (Basel)">
        <title>Bridging the Gap: Combining Genomics and Transcriptomics Approaches to Understand Stylosanthes scabra, an Orphan Legume from the Brazilian Caatinga.</title>
        <authorList>
            <person name="Ferreira-Neto J.R.C."/>
            <person name="da Silva M.D."/>
            <person name="Binneck E."/>
            <person name="de Melo N.F."/>
            <person name="da Silva R.H."/>
            <person name="de Melo A.L.T.M."/>
            <person name="Pandolfi V."/>
            <person name="Bustamante F.O."/>
            <person name="Brasileiro-Vidal A.C."/>
            <person name="Benko-Iseppon A.M."/>
        </authorList>
    </citation>
    <scope>NUCLEOTIDE SEQUENCE [LARGE SCALE GENOMIC DNA]</scope>
    <source>
        <tissue evidence="1">Leaves</tissue>
    </source>
</reference>